<protein>
    <submittedName>
        <fullName evidence="2">Uncharacterized protein</fullName>
    </submittedName>
</protein>
<gene>
    <name evidence="2" type="ORF">Golob_003965</name>
</gene>
<evidence type="ECO:0000313" key="2">
    <source>
        <dbReference type="EMBL" id="MBA0570287.1"/>
    </source>
</evidence>
<keyword evidence="3" id="KW-1185">Reference proteome</keyword>
<dbReference type="AlphaFoldDB" id="A0A7J8MZX0"/>
<proteinExistence type="predicted"/>
<organism evidence="2 3">
    <name type="scientific">Gossypium lobatum</name>
    <dbReference type="NCBI Taxonomy" id="34289"/>
    <lineage>
        <taxon>Eukaryota</taxon>
        <taxon>Viridiplantae</taxon>
        <taxon>Streptophyta</taxon>
        <taxon>Embryophyta</taxon>
        <taxon>Tracheophyta</taxon>
        <taxon>Spermatophyta</taxon>
        <taxon>Magnoliopsida</taxon>
        <taxon>eudicotyledons</taxon>
        <taxon>Gunneridae</taxon>
        <taxon>Pentapetalae</taxon>
        <taxon>rosids</taxon>
        <taxon>malvids</taxon>
        <taxon>Malvales</taxon>
        <taxon>Malvaceae</taxon>
        <taxon>Malvoideae</taxon>
        <taxon>Gossypium</taxon>
    </lineage>
</organism>
<name>A0A7J8MZX0_9ROSI</name>
<dbReference type="Proteomes" id="UP000593572">
    <property type="component" value="Unassembled WGS sequence"/>
</dbReference>
<feature type="region of interest" description="Disordered" evidence="1">
    <location>
        <begin position="83"/>
        <end position="134"/>
    </location>
</feature>
<dbReference type="EMBL" id="JABEZX010000011">
    <property type="protein sequence ID" value="MBA0570287.1"/>
    <property type="molecule type" value="Genomic_DNA"/>
</dbReference>
<evidence type="ECO:0000256" key="1">
    <source>
        <dbReference type="SAM" id="MobiDB-lite"/>
    </source>
</evidence>
<comment type="caution">
    <text evidence="2">The sequence shown here is derived from an EMBL/GenBank/DDBJ whole genome shotgun (WGS) entry which is preliminary data.</text>
</comment>
<sequence length="171" mass="19463">MLVELLRKSTLRHIPLTVYVKAYIFYIYFKIVASGTHTLIRPHLTSSINGKEIIHAAIVNSQTLEEVARLEKVALQTGQLPADLKIPGDDTNAAKGGDEKKVSDIQNESNVEPDTMDEDKNEEPAPMEQVRNRLNSSQSVEGIVEWQQRIWGIDFRSLKDSTQLYFVWILR</sequence>
<evidence type="ECO:0000313" key="3">
    <source>
        <dbReference type="Proteomes" id="UP000593572"/>
    </source>
</evidence>
<accession>A0A7J8MZX0</accession>
<reference evidence="2 3" key="1">
    <citation type="journal article" date="2019" name="Genome Biol. Evol.">
        <title>Insights into the evolution of the New World diploid cottons (Gossypium, subgenus Houzingenia) based on genome sequencing.</title>
        <authorList>
            <person name="Grover C.E."/>
            <person name="Arick M.A. 2nd"/>
            <person name="Thrash A."/>
            <person name="Conover J.L."/>
            <person name="Sanders W.S."/>
            <person name="Peterson D.G."/>
            <person name="Frelichowski J.E."/>
            <person name="Scheffler J.A."/>
            <person name="Scheffler B.E."/>
            <person name="Wendel J.F."/>
        </authorList>
    </citation>
    <scope>NUCLEOTIDE SEQUENCE [LARGE SCALE GENOMIC DNA]</scope>
    <source>
        <strain evidence="2">157</strain>
        <tissue evidence="2">Leaf</tissue>
    </source>
</reference>